<dbReference type="AlphaFoldDB" id="A0A1I0EHB1"/>
<comment type="similarity">
    <text evidence="2">Belongs to the autoinducer-2 exporter (AI-2E) (TC 2.A.86) family.</text>
</comment>
<dbReference type="InterPro" id="IPR014227">
    <property type="entry name" value="YtvI-like"/>
</dbReference>
<dbReference type="GO" id="GO:0055085">
    <property type="term" value="P:transmembrane transport"/>
    <property type="evidence" value="ECO:0007669"/>
    <property type="project" value="TreeGrafter"/>
</dbReference>
<dbReference type="PROSITE" id="PS51257">
    <property type="entry name" value="PROKAR_LIPOPROTEIN"/>
    <property type="match status" value="1"/>
</dbReference>
<evidence type="ECO:0000313" key="8">
    <source>
        <dbReference type="Proteomes" id="UP000198618"/>
    </source>
</evidence>
<proteinExistence type="inferred from homology"/>
<organism evidence="7 8">
    <name type="scientific">Oceanobacillus limi</name>
    <dbReference type="NCBI Taxonomy" id="930131"/>
    <lineage>
        <taxon>Bacteria</taxon>
        <taxon>Bacillati</taxon>
        <taxon>Bacillota</taxon>
        <taxon>Bacilli</taxon>
        <taxon>Bacillales</taxon>
        <taxon>Bacillaceae</taxon>
        <taxon>Oceanobacillus</taxon>
    </lineage>
</organism>
<evidence type="ECO:0000256" key="4">
    <source>
        <dbReference type="ARBA" id="ARBA00022989"/>
    </source>
</evidence>
<dbReference type="STRING" id="930131.SAMN05216389_111127"/>
<feature type="transmembrane region" description="Helical" evidence="6">
    <location>
        <begin position="65"/>
        <end position="84"/>
    </location>
</feature>
<dbReference type="EMBL" id="FOHE01000011">
    <property type="protein sequence ID" value="SET44633.1"/>
    <property type="molecule type" value="Genomic_DNA"/>
</dbReference>
<protein>
    <submittedName>
        <fullName evidence="7">Sporulation integral membrane protein YtvI</fullName>
    </submittedName>
</protein>
<feature type="transmembrane region" description="Helical" evidence="6">
    <location>
        <begin position="256"/>
        <end position="281"/>
    </location>
</feature>
<dbReference type="OrthoDB" id="9774361at2"/>
<keyword evidence="3 6" id="KW-0812">Transmembrane</keyword>
<sequence>MYKQLSNQMLRCLIVIGISFGCYFLFVYTFMYTYPFIIAIGISILINPMVTVLERKAKLPRSLATVTVIIFIFVILLGTVFLIISEVVQGTLYLADIIPTYFETFVGIIESFVYDKVLPLYQSITSYIHTLQPAQQETIVENIQSFLGYITTTGTAALQSFFLNIPSLILLLPNSLTIFIFIILATFFITKDLERLRHTGKRVIPEKLHNYYHDLAAHLKNAFGGYFKAQLILISISTCITFFGLLILNVEHALTITFLAAIFDILPFIGTGIIFIPWILFTFVTGNYWLTISISILFSLIIIVRQILEPKILSDSIGVNPLFGLFVVFISIQIWGVIGILIAPLLMIFSYVLVQSRTLSRVWEFIKG</sequence>
<gene>
    <name evidence="7" type="ORF">SAMN05216389_111127</name>
</gene>
<dbReference type="InterPro" id="IPR002549">
    <property type="entry name" value="AI-2E-like"/>
</dbReference>
<comment type="subcellular location">
    <subcellularLocation>
        <location evidence="1">Membrane</location>
        <topology evidence="1">Multi-pass membrane protein</topology>
    </subcellularLocation>
</comment>
<dbReference type="GO" id="GO:0016020">
    <property type="term" value="C:membrane"/>
    <property type="evidence" value="ECO:0007669"/>
    <property type="project" value="UniProtKB-SubCell"/>
</dbReference>
<evidence type="ECO:0000256" key="3">
    <source>
        <dbReference type="ARBA" id="ARBA00022692"/>
    </source>
</evidence>
<evidence type="ECO:0000256" key="2">
    <source>
        <dbReference type="ARBA" id="ARBA00009773"/>
    </source>
</evidence>
<dbReference type="NCBIfam" id="TIGR02872">
    <property type="entry name" value="spore_ytvI"/>
    <property type="match status" value="1"/>
</dbReference>
<dbReference type="Proteomes" id="UP000198618">
    <property type="component" value="Unassembled WGS sequence"/>
</dbReference>
<feature type="transmembrane region" description="Helical" evidence="6">
    <location>
        <begin position="168"/>
        <end position="189"/>
    </location>
</feature>
<feature type="transmembrane region" description="Helical" evidence="6">
    <location>
        <begin position="328"/>
        <end position="354"/>
    </location>
</feature>
<evidence type="ECO:0000256" key="1">
    <source>
        <dbReference type="ARBA" id="ARBA00004141"/>
    </source>
</evidence>
<dbReference type="PANTHER" id="PTHR21716">
    <property type="entry name" value="TRANSMEMBRANE PROTEIN"/>
    <property type="match status" value="1"/>
</dbReference>
<evidence type="ECO:0000256" key="5">
    <source>
        <dbReference type="ARBA" id="ARBA00023136"/>
    </source>
</evidence>
<feature type="transmembrane region" description="Helical" evidence="6">
    <location>
        <begin position="288"/>
        <end position="308"/>
    </location>
</feature>
<keyword evidence="4 6" id="KW-1133">Transmembrane helix</keyword>
<feature type="transmembrane region" description="Helical" evidence="6">
    <location>
        <begin position="231"/>
        <end position="250"/>
    </location>
</feature>
<keyword evidence="5 6" id="KW-0472">Membrane</keyword>
<evidence type="ECO:0000313" key="7">
    <source>
        <dbReference type="EMBL" id="SET44633.1"/>
    </source>
</evidence>
<accession>A0A1I0EHB1</accession>
<feature type="transmembrane region" description="Helical" evidence="6">
    <location>
        <begin position="36"/>
        <end position="53"/>
    </location>
</feature>
<evidence type="ECO:0000256" key="6">
    <source>
        <dbReference type="SAM" id="Phobius"/>
    </source>
</evidence>
<dbReference type="Pfam" id="PF01594">
    <property type="entry name" value="AI-2E_transport"/>
    <property type="match status" value="1"/>
</dbReference>
<feature type="transmembrane region" description="Helical" evidence="6">
    <location>
        <begin position="12"/>
        <end position="30"/>
    </location>
</feature>
<reference evidence="7 8" key="1">
    <citation type="submission" date="2016-10" db="EMBL/GenBank/DDBJ databases">
        <authorList>
            <person name="de Groot N.N."/>
        </authorList>
    </citation>
    <scope>NUCLEOTIDE SEQUENCE [LARGE SCALE GENOMIC DNA]</scope>
    <source>
        <strain evidence="7 8">IBRC-M 10780</strain>
    </source>
</reference>
<name>A0A1I0EHB1_9BACI</name>
<keyword evidence="8" id="KW-1185">Reference proteome</keyword>
<dbReference type="PANTHER" id="PTHR21716:SF68">
    <property type="entry name" value="TRANSPORT PROTEIN YTVI-RELATED"/>
    <property type="match status" value="1"/>
</dbReference>